<keyword evidence="3" id="KW-1185">Reference proteome</keyword>
<dbReference type="Proteomes" id="UP000499080">
    <property type="component" value="Unassembled WGS sequence"/>
</dbReference>
<protein>
    <submittedName>
        <fullName evidence="2">Uncharacterized protein</fullName>
    </submittedName>
</protein>
<proteinExistence type="predicted"/>
<organism evidence="2 3">
    <name type="scientific">Araneus ventricosus</name>
    <name type="common">Orbweaver spider</name>
    <name type="synonym">Epeira ventricosa</name>
    <dbReference type="NCBI Taxonomy" id="182803"/>
    <lineage>
        <taxon>Eukaryota</taxon>
        <taxon>Metazoa</taxon>
        <taxon>Ecdysozoa</taxon>
        <taxon>Arthropoda</taxon>
        <taxon>Chelicerata</taxon>
        <taxon>Arachnida</taxon>
        <taxon>Araneae</taxon>
        <taxon>Araneomorphae</taxon>
        <taxon>Entelegynae</taxon>
        <taxon>Araneoidea</taxon>
        <taxon>Araneidae</taxon>
        <taxon>Araneus</taxon>
    </lineage>
</organism>
<reference evidence="2 3" key="1">
    <citation type="journal article" date="2019" name="Sci. Rep.">
        <title>Orb-weaving spider Araneus ventricosus genome elucidates the spidroin gene catalogue.</title>
        <authorList>
            <person name="Kono N."/>
            <person name="Nakamura H."/>
            <person name="Ohtoshi R."/>
            <person name="Moran D.A.P."/>
            <person name="Shinohara A."/>
            <person name="Yoshida Y."/>
            <person name="Fujiwara M."/>
            <person name="Mori M."/>
            <person name="Tomita M."/>
            <person name="Arakawa K."/>
        </authorList>
    </citation>
    <scope>NUCLEOTIDE SEQUENCE [LARGE SCALE GENOMIC DNA]</scope>
</reference>
<evidence type="ECO:0000313" key="1">
    <source>
        <dbReference type="EMBL" id="GBO13398.1"/>
    </source>
</evidence>
<dbReference type="EMBL" id="BGPR01037723">
    <property type="protein sequence ID" value="GBO13398.1"/>
    <property type="molecule type" value="Genomic_DNA"/>
</dbReference>
<dbReference type="EMBL" id="BGPR01037757">
    <property type="protein sequence ID" value="GBO13447.1"/>
    <property type="molecule type" value="Genomic_DNA"/>
</dbReference>
<evidence type="ECO:0000313" key="2">
    <source>
        <dbReference type="EMBL" id="GBO13447.1"/>
    </source>
</evidence>
<gene>
    <name evidence="2" type="ORF">AVEN_125079_1</name>
    <name evidence="1" type="ORF">AVEN_134411_1</name>
</gene>
<evidence type="ECO:0000313" key="3">
    <source>
        <dbReference type="Proteomes" id="UP000499080"/>
    </source>
</evidence>
<accession>A0A4Y2UPI6</accession>
<dbReference type="OrthoDB" id="6437659at2759"/>
<name>A0A4Y2UPI6_ARAVE</name>
<sequence length="91" mass="10324">MLLYGASAWALYVSSRLEKKLASIQRIFLLYITGSYRTTPTAALQTMAGIMPLHLKVQQEAIYISVTCLRKEIGFEGLSYQPRDHEEKSRA</sequence>
<dbReference type="AlphaFoldDB" id="A0A4Y2UPI6"/>
<comment type="caution">
    <text evidence="2">The sequence shown here is derived from an EMBL/GenBank/DDBJ whole genome shotgun (WGS) entry which is preliminary data.</text>
</comment>